<evidence type="ECO:0000259" key="3">
    <source>
        <dbReference type="Pfam" id="PF04321"/>
    </source>
</evidence>
<dbReference type="Proteomes" id="UP000192582">
    <property type="component" value="Unassembled WGS sequence"/>
</dbReference>
<organism evidence="4 5">
    <name type="scientific">Deinococcus hopiensis KR-140</name>
    <dbReference type="NCBI Taxonomy" id="695939"/>
    <lineage>
        <taxon>Bacteria</taxon>
        <taxon>Thermotogati</taxon>
        <taxon>Deinococcota</taxon>
        <taxon>Deinococci</taxon>
        <taxon>Deinococcales</taxon>
        <taxon>Deinococcaceae</taxon>
        <taxon>Deinococcus</taxon>
    </lineage>
</organism>
<reference evidence="4 5" key="1">
    <citation type="submission" date="2017-04" db="EMBL/GenBank/DDBJ databases">
        <authorList>
            <person name="Afonso C.L."/>
            <person name="Miller P.J."/>
            <person name="Scott M.A."/>
            <person name="Spackman E."/>
            <person name="Goraichik I."/>
            <person name="Dimitrov K.M."/>
            <person name="Suarez D.L."/>
            <person name="Swayne D.E."/>
        </authorList>
    </citation>
    <scope>NUCLEOTIDE SEQUENCE [LARGE SCALE GENOMIC DNA]</scope>
    <source>
        <strain evidence="4 5">KR-140</strain>
    </source>
</reference>
<dbReference type="UniPathway" id="UPA00124"/>
<dbReference type="PANTHER" id="PTHR10491:SF4">
    <property type="entry name" value="METHIONINE ADENOSYLTRANSFERASE 2 SUBUNIT BETA"/>
    <property type="match status" value="1"/>
</dbReference>
<evidence type="ECO:0000313" key="4">
    <source>
        <dbReference type="EMBL" id="SMB81405.1"/>
    </source>
</evidence>
<comment type="similarity">
    <text evidence="1 2">Belongs to the dTDP-4-dehydrorhamnose reductase family.</text>
</comment>
<dbReference type="AlphaFoldDB" id="A0A1W1UJV2"/>
<evidence type="ECO:0000256" key="1">
    <source>
        <dbReference type="ARBA" id="ARBA00010944"/>
    </source>
</evidence>
<dbReference type="GO" id="GO:0008831">
    <property type="term" value="F:dTDP-4-dehydrorhamnose reductase activity"/>
    <property type="evidence" value="ECO:0007669"/>
    <property type="project" value="UniProtKB-EC"/>
</dbReference>
<dbReference type="InterPro" id="IPR005913">
    <property type="entry name" value="dTDP_dehydrorham_reduct"/>
</dbReference>
<evidence type="ECO:0000313" key="5">
    <source>
        <dbReference type="Proteomes" id="UP000192582"/>
    </source>
</evidence>
<keyword evidence="2" id="KW-0560">Oxidoreductase</keyword>
<proteinExistence type="inferred from homology"/>
<dbReference type="InterPro" id="IPR029903">
    <property type="entry name" value="RmlD-like-bd"/>
</dbReference>
<accession>A0A1W1UJV2</accession>
<dbReference type="STRING" id="695939.SAMN00790413_04568"/>
<feature type="domain" description="RmlD-like substrate binding" evidence="3">
    <location>
        <begin position="78"/>
        <end position="223"/>
    </location>
</feature>
<sequence length="263" mass="28753">MTLPPLASYTPLVRLLMTGLNGTLGPKVARVFEQHGATCIGWNRLQTPPDDEAAGQAYLHGLSPDAIVHLAMGSEAWAARLARYAATSRIPFAFTSSVMVFEENPDGPHQLADAPTPSGEYGQYKMRCEQAILSANPQATVARIGWQIDPEATGNNMLAQLDGWQRDKGEVSASRLWRPACSFMEDTAAALWTLIHSPQAGVVHLDSNARHGYTFDQVALALAARFERDWNVVPTEAFRRDQRLIGSEELMLDLAVQLPTLSA</sequence>
<dbReference type="GO" id="GO:0019305">
    <property type="term" value="P:dTDP-rhamnose biosynthetic process"/>
    <property type="evidence" value="ECO:0007669"/>
    <property type="project" value="UniProtKB-UniPathway"/>
</dbReference>
<evidence type="ECO:0000256" key="2">
    <source>
        <dbReference type="RuleBase" id="RU364082"/>
    </source>
</evidence>
<comment type="function">
    <text evidence="2">Catalyzes the reduction of dTDP-6-deoxy-L-lyxo-4-hexulose to yield dTDP-L-rhamnose.</text>
</comment>
<name>A0A1W1UJV2_9DEIO</name>
<keyword evidence="2" id="KW-0521">NADP</keyword>
<keyword evidence="5" id="KW-1185">Reference proteome</keyword>
<gene>
    <name evidence="4" type="ORF">SAMN00790413_04568</name>
</gene>
<dbReference type="SUPFAM" id="SSF51735">
    <property type="entry name" value="NAD(P)-binding Rossmann-fold domains"/>
    <property type="match status" value="1"/>
</dbReference>
<dbReference type="EC" id="1.1.1.133" evidence="2"/>
<dbReference type="EMBL" id="FWWU01000005">
    <property type="protein sequence ID" value="SMB81405.1"/>
    <property type="molecule type" value="Genomic_DNA"/>
</dbReference>
<dbReference type="Pfam" id="PF04321">
    <property type="entry name" value="RmlD_sub_bind"/>
    <property type="match status" value="1"/>
</dbReference>
<dbReference type="PANTHER" id="PTHR10491">
    <property type="entry name" value="DTDP-4-DEHYDRORHAMNOSE REDUCTASE"/>
    <property type="match status" value="1"/>
</dbReference>
<protein>
    <recommendedName>
        <fullName evidence="2">dTDP-4-dehydrorhamnose reductase</fullName>
        <ecNumber evidence="2">1.1.1.133</ecNumber>
    </recommendedName>
</protein>
<comment type="pathway">
    <text evidence="2">Carbohydrate biosynthesis; dTDP-L-rhamnose biosynthesis.</text>
</comment>
<dbReference type="InterPro" id="IPR036291">
    <property type="entry name" value="NAD(P)-bd_dom_sf"/>
</dbReference>
<dbReference type="Gene3D" id="3.40.50.720">
    <property type="entry name" value="NAD(P)-binding Rossmann-like Domain"/>
    <property type="match status" value="1"/>
</dbReference>